<name>A0A4R2SMQ1_9PAST</name>
<keyword evidence="5" id="KW-1185">Reference proteome</keyword>
<proteinExistence type="predicted"/>
<dbReference type="PROSITE" id="PS51123">
    <property type="entry name" value="OMPA_2"/>
    <property type="match status" value="1"/>
</dbReference>
<dbReference type="PANTHER" id="PTHR30329">
    <property type="entry name" value="STATOR ELEMENT OF FLAGELLAR MOTOR COMPLEX"/>
    <property type="match status" value="1"/>
</dbReference>
<evidence type="ECO:0000313" key="4">
    <source>
        <dbReference type="EMBL" id="TCP91317.1"/>
    </source>
</evidence>
<dbReference type="Pfam" id="PF00691">
    <property type="entry name" value="OmpA"/>
    <property type="match status" value="1"/>
</dbReference>
<comment type="caution">
    <text evidence="4">The sequence shown here is derived from an EMBL/GenBank/DDBJ whole genome shotgun (WGS) entry which is preliminary data.</text>
</comment>
<evidence type="ECO:0000256" key="1">
    <source>
        <dbReference type="PROSITE-ProRule" id="PRU00473"/>
    </source>
</evidence>
<evidence type="ECO:0000259" key="3">
    <source>
        <dbReference type="PROSITE" id="PS51123"/>
    </source>
</evidence>
<dbReference type="PANTHER" id="PTHR30329:SF21">
    <property type="entry name" value="LIPOPROTEIN YIAD-RELATED"/>
    <property type="match status" value="1"/>
</dbReference>
<dbReference type="PROSITE" id="PS51257">
    <property type="entry name" value="PROKAR_LIPOPROTEIN"/>
    <property type="match status" value="1"/>
</dbReference>
<dbReference type="EMBL" id="SLYB01000031">
    <property type="protein sequence ID" value="TCP91317.1"/>
    <property type="molecule type" value="Genomic_DNA"/>
</dbReference>
<dbReference type="CDD" id="cd07185">
    <property type="entry name" value="OmpA_C-like"/>
    <property type="match status" value="1"/>
</dbReference>
<dbReference type="GO" id="GO:0016020">
    <property type="term" value="C:membrane"/>
    <property type="evidence" value="ECO:0007669"/>
    <property type="project" value="UniProtKB-UniRule"/>
</dbReference>
<dbReference type="AlphaFoldDB" id="A0A4R2SMQ1"/>
<dbReference type="Gene3D" id="3.30.1330.60">
    <property type="entry name" value="OmpA-like domain"/>
    <property type="match status" value="1"/>
</dbReference>
<keyword evidence="1" id="KW-0472">Membrane</keyword>
<feature type="chain" id="PRO_5020266842" evidence="2">
    <location>
        <begin position="24"/>
        <end position="299"/>
    </location>
</feature>
<dbReference type="SUPFAM" id="SSF103088">
    <property type="entry name" value="OmpA-like"/>
    <property type="match status" value="1"/>
</dbReference>
<dbReference type="Proteomes" id="UP000295763">
    <property type="component" value="Unassembled WGS sequence"/>
</dbReference>
<dbReference type="InterPro" id="IPR050330">
    <property type="entry name" value="Bact_OuterMem_StrucFunc"/>
</dbReference>
<sequence length="299" mass="32738">MKKKILLLSISLALTACSVPRGADQPLENWHNLEQASFSTNQLKENQALAVFYRQDNIHGASANVYVDGVYQTSLMPNAFSAVPVCANKHTFSTSFVNNAKFGNRTDGITPILATQTVSYYKLVQETNGRLSFVPVNEDVAKAEIATLPKQSNTLSRVITSDQCQPPVVLAVESLDTNALFKFDGYNANQIVADGLDRIHNFAQKVKEMEYVDNITVNGHTDPVGSESYNLKLSQRRAETVKNLLQQAGVSHPIKAMGYGKKELLVTNCSALKGQAKTKCNAPNRRVDIAVYGGKTVNQ</sequence>
<protein>
    <submittedName>
        <fullName evidence="4">OOP family OmpA-OmpF porin</fullName>
    </submittedName>
</protein>
<evidence type="ECO:0000256" key="2">
    <source>
        <dbReference type="SAM" id="SignalP"/>
    </source>
</evidence>
<dbReference type="InterPro" id="IPR006665">
    <property type="entry name" value="OmpA-like"/>
</dbReference>
<dbReference type="RefSeq" id="WP_131978852.1">
    <property type="nucleotide sequence ID" value="NZ_SLYB01000031.1"/>
</dbReference>
<dbReference type="OrthoDB" id="1149075at2"/>
<dbReference type="InterPro" id="IPR036737">
    <property type="entry name" value="OmpA-like_sf"/>
</dbReference>
<keyword evidence="2" id="KW-0732">Signal</keyword>
<reference evidence="4 5" key="1">
    <citation type="submission" date="2019-03" db="EMBL/GenBank/DDBJ databases">
        <title>Genomic Encyclopedia of Type Strains, Phase IV (KMG-IV): sequencing the most valuable type-strain genomes for metagenomic binning, comparative biology and taxonomic classification.</title>
        <authorList>
            <person name="Goeker M."/>
        </authorList>
    </citation>
    <scope>NUCLEOTIDE SEQUENCE [LARGE SCALE GENOMIC DNA]</scope>
    <source>
        <strain evidence="4 5">DSM 28404</strain>
    </source>
</reference>
<gene>
    <name evidence="4" type="ORF">EDC44_13123</name>
</gene>
<feature type="signal peptide" evidence="2">
    <location>
        <begin position="1"/>
        <end position="23"/>
    </location>
</feature>
<evidence type="ECO:0000313" key="5">
    <source>
        <dbReference type="Proteomes" id="UP000295763"/>
    </source>
</evidence>
<organism evidence="4 5">
    <name type="scientific">Cricetibacter osteomyelitidis</name>
    <dbReference type="NCBI Taxonomy" id="1521931"/>
    <lineage>
        <taxon>Bacteria</taxon>
        <taxon>Pseudomonadati</taxon>
        <taxon>Pseudomonadota</taxon>
        <taxon>Gammaproteobacteria</taxon>
        <taxon>Pasteurellales</taxon>
        <taxon>Pasteurellaceae</taxon>
        <taxon>Cricetibacter</taxon>
    </lineage>
</organism>
<feature type="domain" description="OmpA-like" evidence="3">
    <location>
        <begin position="168"/>
        <end position="295"/>
    </location>
</feature>
<accession>A0A4R2SMQ1</accession>